<reference evidence="10 11" key="1">
    <citation type="submission" date="2019-06" db="EMBL/GenBank/DDBJ databases">
        <title>Sequencing the genomes of 1000 actinobacteria strains.</title>
        <authorList>
            <person name="Klenk H.-P."/>
        </authorList>
    </citation>
    <scope>NUCLEOTIDE SEQUENCE [LARGE SCALE GENOMIC DNA]</scope>
    <source>
        <strain evidence="10 11">DSM 19560</strain>
    </source>
</reference>
<evidence type="ECO:0000313" key="11">
    <source>
        <dbReference type="Proteomes" id="UP000318297"/>
    </source>
</evidence>
<accession>A0A561E6T7</accession>
<keyword evidence="2" id="KW-0645">Protease</keyword>
<dbReference type="InterPro" id="IPR030400">
    <property type="entry name" value="Sedolisin_dom"/>
</dbReference>
<feature type="chain" id="PRO_5022181462" evidence="8">
    <location>
        <begin position="26"/>
        <end position="663"/>
    </location>
</feature>
<evidence type="ECO:0000256" key="6">
    <source>
        <dbReference type="ARBA" id="ARBA00022837"/>
    </source>
</evidence>
<comment type="caution">
    <text evidence="10">The sequence shown here is derived from an EMBL/GenBank/DDBJ whole genome shotgun (WGS) entry which is preliminary data.</text>
</comment>
<dbReference type="GO" id="GO:0006508">
    <property type="term" value="P:proteolysis"/>
    <property type="evidence" value="ECO:0007669"/>
    <property type="project" value="UniProtKB-KW"/>
</dbReference>
<keyword evidence="8" id="KW-0732">Signal</keyword>
<dbReference type="EMBL" id="VIVQ01000001">
    <property type="protein sequence ID" value="TWE11337.1"/>
    <property type="molecule type" value="Genomic_DNA"/>
</dbReference>
<evidence type="ECO:0000256" key="4">
    <source>
        <dbReference type="ARBA" id="ARBA00022801"/>
    </source>
</evidence>
<dbReference type="GO" id="GO:0004252">
    <property type="term" value="F:serine-type endopeptidase activity"/>
    <property type="evidence" value="ECO:0007669"/>
    <property type="project" value="InterPro"/>
</dbReference>
<dbReference type="RefSeq" id="WP_170226308.1">
    <property type="nucleotide sequence ID" value="NZ_VIVQ01000001.1"/>
</dbReference>
<organism evidence="10 11">
    <name type="scientific">Rudaeicoccus suwonensis</name>
    <dbReference type="NCBI Taxonomy" id="657409"/>
    <lineage>
        <taxon>Bacteria</taxon>
        <taxon>Bacillati</taxon>
        <taxon>Actinomycetota</taxon>
        <taxon>Actinomycetes</taxon>
        <taxon>Micrococcales</taxon>
        <taxon>Dermacoccaceae</taxon>
        <taxon>Rudaeicoccus</taxon>
    </lineage>
</organism>
<dbReference type="SUPFAM" id="SSF52743">
    <property type="entry name" value="Subtilisin-like"/>
    <property type="match status" value="1"/>
</dbReference>
<dbReference type="InterPro" id="IPR036852">
    <property type="entry name" value="Peptidase_S8/S53_dom_sf"/>
</dbReference>
<keyword evidence="7" id="KW-0865">Zymogen</keyword>
<evidence type="ECO:0000256" key="3">
    <source>
        <dbReference type="ARBA" id="ARBA00022723"/>
    </source>
</evidence>
<protein>
    <submittedName>
        <fullName evidence="10">Pro-kumamolisin-like protein</fullName>
    </submittedName>
</protein>
<evidence type="ECO:0000256" key="5">
    <source>
        <dbReference type="ARBA" id="ARBA00022825"/>
    </source>
</evidence>
<sequence>MKRRAVIAAAAVAAVAAAPAATAYAAVSPNSTVALSNSALSPSSGARLFGAASSSTSVSFALQVPLRNQALESALIAKGTVLTPAQFAAKFAPSAAQMSRVQAWAKKQGFTVTQVSRNSGQVMVSASVGHINHAFGVTMRNATLGATSGLAVEQAPRVPASLGLSGVSGLNSLTKMQTENQLKPGSLRSTIRPVAKFSKSKSAADGDSTFNCVDYWGQHLTATYAKYQKESDITCGYVPQDLTTMYGVKKAQTKAPTIGLLLWGSDPDLLATTNSYMQAAGYPLLKSFTPHVTAPNKNMADCDPYGVQPELAIDTQSSHSISPNSPIIYYGAASCYDADLQASLQAMVDAHQVSTISMSFGTTSDVPSSNPNDGLTPADKAAWDRPLAQAALTGISAFAATGDEGNNSTDNCTATATKPGTPSVGYPAADNYLSAVGGTSIGLAENGTQPVQAGWENRVYLQASPSSNQFTDVTKQVFTEQVCGNSTATYVTNGGGGGVSQSWAMPTWQKGHVNGISNTMRALPDASALANPETGFTIHYDQYTVNSAGKVTKITPTYATYGGTSLASPILAATVALAKAYNNVQLGNVAPLFYKLAGTSAITDINAFGKYGAFLQNTSGQSLVIGFDQAPDAAPMILKSGPGWDNATGVGTPSGWAFITALK</sequence>
<dbReference type="PROSITE" id="PS51695">
    <property type="entry name" value="SEDOLISIN"/>
    <property type="match status" value="1"/>
</dbReference>
<evidence type="ECO:0000256" key="7">
    <source>
        <dbReference type="ARBA" id="ARBA00023145"/>
    </source>
</evidence>
<evidence type="ECO:0000313" key="10">
    <source>
        <dbReference type="EMBL" id="TWE11337.1"/>
    </source>
</evidence>
<dbReference type="PANTHER" id="PTHR14218:SF15">
    <property type="entry name" value="TRIPEPTIDYL-PEPTIDASE 1"/>
    <property type="match status" value="1"/>
</dbReference>
<dbReference type="CDD" id="cd11377">
    <property type="entry name" value="Pro-peptidase_S53"/>
    <property type="match status" value="1"/>
</dbReference>
<comment type="cofactor">
    <cofactor evidence="1">
        <name>Ca(2+)</name>
        <dbReference type="ChEBI" id="CHEBI:29108"/>
    </cofactor>
</comment>
<keyword evidence="5" id="KW-0720">Serine protease</keyword>
<keyword evidence="6" id="KW-0106">Calcium</keyword>
<dbReference type="PANTHER" id="PTHR14218">
    <property type="entry name" value="PROTEASE S8 TRIPEPTIDYL PEPTIDASE I CLN2"/>
    <property type="match status" value="1"/>
</dbReference>
<dbReference type="SMART" id="SM00944">
    <property type="entry name" value="Pro-kuma_activ"/>
    <property type="match status" value="1"/>
</dbReference>
<proteinExistence type="predicted"/>
<dbReference type="InterPro" id="IPR015366">
    <property type="entry name" value="S53_propep"/>
</dbReference>
<name>A0A561E6T7_9MICO</name>
<dbReference type="GO" id="GO:0008240">
    <property type="term" value="F:tripeptidyl-peptidase activity"/>
    <property type="evidence" value="ECO:0007669"/>
    <property type="project" value="TreeGrafter"/>
</dbReference>
<dbReference type="Gene3D" id="3.40.50.200">
    <property type="entry name" value="Peptidase S8/S53 domain"/>
    <property type="match status" value="1"/>
</dbReference>
<keyword evidence="3" id="KW-0479">Metal-binding</keyword>
<keyword evidence="11" id="KW-1185">Reference proteome</keyword>
<evidence type="ECO:0000259" key="9">
    <source>
        <dbReference type="PROSITE" id="PS51695"/>
    </source>
</evidence>
<feature type="signal peptide" evidence="8">
    <location>
        <begin position="1"/>
        <end position="25"/>
    </location>
</feature>
<dbReference type="AlphaFoldDB" id="A0A561E6T7"/>
<dbReference type="GO" id="GO:0046872">
    <property type="term" value="F:metal ion binding"/>
    <property type="evidence" value="ECO:0007669"/>
    <property type="project" value="UniProtKB-KW"/>
</dbReference>
<evidence type="ECO:0000256" key="2">
    <source>
        <dbReference type="ARBA" id="ARBA00022670"/>
    </source>
</evidence>
<evidence type="ECO:0000256" key="8">
    <source>
        <dbReference type="SAM" id="SignalP"/>
    </source>
</evidence>
<dbReference type="Proteomes" id="UP000318297">
    <property type="component" value="Unassembled WGS sequence"/>
</dbReference>
<keyword evidence="4" id="KW-0378">Hydrolase</keyword>
<evidence type="ECO:0000256" key="1">
    <source>
        <dbReference type="ARBA" id="ARBA00001913"/>
    </source>
</evidence>
<gene>
    <name evidence="10" type="ORF">BKA23_0099</name>
</gene>
<dbReference type="SUPFAM" id="SSF54897">
    <property type="entry name" value="Protease propeptides/inhibitors"/>
    <property type="match status" value="1"/>
</dbReference>
<dbReference type="InterPro" id="IPR050819">
    <property type="entry name" value="Tripeptidyl-peptidase_I"/>
</dbReference>
<feature type="domain" description="Peptidase S53" evidence="9">
    <location>
        <begin position="236"/>
        <end position="663"/>
    </location>
</feature>
<dbReference type="Pfam" id="PF09286">
    <property type="entry name" value="Pro-kuma_activ"/>
    <property type="match status" value="1"/>
</dbReference>